<dbReference type="InterPro" id="IPR006575">
    <property type="entry name" value="RWD_dom"/>
</dbReference>
<dbReference type="Pfam" id="PF01205">
    <property type="entry name" value="Impact_N"/>
    <property type="match status" value="1"/>
</dbReference>
<dbReference type="Proteomes" id="UP000319257">
    <property type="component" value="Unassembled WGS sequence"/>
</dbReference>
<dbReference type="InterPro" id="IPR020568">
    <property type="entry name" value="Ribosomal_Su5_D2-typ_SF"/>
</dbReference>
<dbReference type="PANTHER" id="PTHR37544">
    <property type="entry name" value="SPRAY-RELATED"/>
    <property type="match status" value="1"/>
</dbReference>
<feature type="transmembrane region" description="Helical" evidence="7">
    <location>
        <begin position="74"/>
        <end position="97"/>
    </location>
</feature>
<dbReference type="OrthoDB" id="69641at2759"/>
<proteinExistence type="predicted"/>
<evidence type="ECO:0000256" key="1">
    <source>
        <dbReference type="ARBA" id="ARBA00004496"/>
    </source>
</evidence>
<dbReference type="STRING" id="1093900.A0A507B1L0"/>
<evidence type="ECO:0000256" key="2">
    <source>
        <dbReference type="ARBA" id="ARBA00022490"/>
    </source>
</evidence>
<feature type="transmembrane region" description="Helical" evidence="7">
    <location>
        <begin position="620"/>
        <end position="642"/>
    </location>
</feature>
<dbReference type="InterPro" id="IPR016135">
    <property type="entry name" value="UBQ-conjugating_enzyme/RWD"/>
</dbReference>
<dbReference type="GeneID" id="41976106"/>
<keyword evidence="7" id="KW-1133">Transmembrane helix</keyword>
<dbReference type="Pfam" id="PF11915">
    <property type="entry name" value="DUF3433"/>
    <property type="match status" value="2"/>
</dbReference>
<keyword evidence="2" id="KW-0963">Cytoplasm</keyword>
<feature type="region of interest" description="Disordered" evidence="6">
    <location>
        <begin position="1338"/>
        <end position="1383"/>
    </location>
</feature>
<dbReference type="InterPro" id="IPR001498">
    <property type="entry name" value="Impact_N"/>
</dbReference>
<dbReference type="InterPro" id="IPR036956">
    <property type="entry name" value="Impact_N_sf"/>
</dbReference>
<feature type="domain" description="RWD" evidence="8">
    <location>
        <begin position="1228"/>
        <end position="1337"/>
    </location>
</feature>
<dbReference type="InterPro" id="IPR021840">
    <property type="entry name" value="DUF3433"/>
</dbReference>
<dbReference type="PROSITE" id="PS50908">
    <property type="entry name" value="RWD"/>
    <property type="match status" value="1"/>
</dbReference>
<comment type="subcellular location">
    <subcellularLocation>
        <location evidence="1">Cytoplasm</location>
    </subcellularLocation>
</comment>
<keyword evidence="3" id="KW-0678">Repressor</keyword>
<name>A0A507B1L0_9PEZI</name>
<keyword evidence="10" id="KW-1185">Reference proteome</keyword>
<keyword evidence="7" id="KW-0812">Transmembrane</keyword>
<keyword evidence="4" id="KW-0810">Translation regulation</keyword>
<evidence type="ECO:0000256" key="4">
    <source>
        <dbReference type="ARBA" id="ARBA00022845"/>
    </source>
</evidence>
<sequence>MAASKDTPPSFALSGSCALERMVGWKPFTMKSIALSAFGFSSLVVAGVLEFFAQRSLRQGGLALSTTDSDVPTFVTFSYQFLPTIVAVFYSLAWAWIDSDVRRMQPWLDLSRPGGASGDSTLSVDYPFEFLAFVPFKAWKRRHWPVFLTGTAMMVIFWLITPLQSAIFGMRSVKVSKVIGLRHDVGMIPLQEQQNRIDVSILNLAYATTWLGQSLPAFSTPEASLLPFLPAEEFQTFGSNYTYTGETVEYATDLQCWPAKWRRPSGQETFEADNGRGCLTNVTVPTSHAVKGGDTTVLLYVGWHQDARSDWWLASPTCGPQASNQFLALWTKLDNLQNATLIFCETSYAKQTVSATISGSSHEPLERLPSPVGNLQVLGSDKFNSTAFEYLIGTGVPDNLSHKGIGQVIYLDQTVRLDAYRIAYPFTNMVGFAVGLYKNGSVDDFQNPIVLSKAFRDAHKALFSVAISQLMSPIPRAVEFLGSVDAELFGVVVSRPISLVVEILLVVVAIISGFLLFLCSGYESSLRNDPSSLGSLLEMLRSSESLLGDFTTMDRLNDHDLAEQISQKQYRLEKATPGASGLIPCSQLRRVDQQHETKSGYYSSSSWSSYDYQPVRPKELLPVTGLILITILISATTFLIYLKRQEGITGGLPRPTDSFEVLQILENYLPTIFATFLEPFLVLLTRLACVFQPFHQLKQGKASSQTTLDISYESLPPQLNVLRALRSGSFLLAAMCCLSLLVNILAVGMGAIFNEASAQVGYPAMGRLVREPALARNTIRPPTYSTRYYEAFYILLANTSAGTRLPPWTDSKHVYLPYEYPNNREQDQSLQFHTLTRGFGFDPNCLPLSMSQNDPVHANYSSYYFISSFRNNLLVSFKKENGAELLCYLDPYVIEDNHVQGPASVEMIGTLHPLSNNDRTVTQSLPDDGSCEANFVAVWMKANQSTHGGDSTTTGVLCQPELRTAMFNLTTDRGGYVLDSRRVGGFDDLSKMLSPGQILNLTNEAIRWVGDPDRVNVGPAWHNDTLSRDWLNYLANIELKSTRLVDPREPVVGMEDALAVTTRFFERTSAALLGANLDMFRAINDTSQPVGGVVVRREIRIFMNNPAFLISVVILGINIIALTVLYAREREPYLPRMPSSIASTIAYVAAGRTVAEYRRKGKDERSYGTEDGSIEKMSREPTYSFGHFIGVDGKPHIGIEVDPFVLPLEVSKQNEMSFDKAMSEELNDEVEAINSIYGDGSLVPYPADNNTGGGESDTYILQLPGEDPSSLRLQFPPAYPAEPPSVLGTHSAGENARRGAAARDLRLFRDAVAAVYQPGQVCLFDALEELSRQLEALQEAAAAAEDPEEASPPPSDAYGNDDGDDGHAAAAGDDLGPEPAWTLSDPIAENKSVFLARAAPASSPAEAARCVAHLLATDRRARAATHNITAWRIRSSSSSSGATAAATVFQDCDDDGETAAGGRLLHLLQLMDAWGLVVVVTRWYGGQKLGPRRFALINQAARDAVVKGGFVAGADPPAQQGGGKKKGHGK</sequence>
<feature type="transmembrane region" description="Helical" evidence="7">
    <location>
        <begin position="1107"/>
        <end position="1127"/>
    </location>
</feature>
<evidence type="ECO:0000313" key="10">
    <source>
        <dbReference type="Proteomes" id="UP000319257"/>
    </source>
</evidence>
<feature type="transmembrane region" description="Helical" evidence="7">
    <location>
        <begin position="498"/>
        <end position="518"/>
    </location>
</feature>
<dbReference type="RefSeq" id="XP_030992151.1">
    <property type="nucleotide sequence ID" value="XM_031143538.1"/>
</dbReference>
<evidence type="ECO:0000256" key="3">
    <source>
        <dbReference type="ARBA" id="ARBA00022491"/>
    </source>
</evidence>
<reference evidence="9 10" key="1">
    <citation type="submission" date="2019-06" db="EMBL/GenBank/DDBJ databases">
        <title>Draft genome sequence of the filamentous fungus Phialemoniopsis curvata isolated from diesel fuel.</title>
        <authorList>
            <person name="Varaljay V.A."/>
            <person name="Lyon W.J."/>
            <person name="Crouch A.L."/>
            <person name="Drake C.E."/>
            <person name="Hollomon J.M."/>
            <person name="Nadeau L.J."/>
            <person name="Nunn H.S."/>
            <person name="Stevenson B.S."/>
            <person name="Bojanowski C.L."/>
            <person name="Crookes-Goodson W.J."/>
        </authorList>
    </citation>
    <scope>NUCLEOTIDE SEQUENCE [LARGE SCALE GENOMIC DNA]</scope>
    <source>
        <strain evidence="9 10">D216</strain>
    </source>
</reference>
<dbReference type="EMBL" id="SKBQ01000058">
    <property type="protein sequence ID" value="TPX10440.1"/>
    <property type="molecule type" value="Genomic_DNA"/>
</dbReference>
<keyword evidence="7" id="KW-0472">Membrane</keyword>
<feature type="transmembrane region" description="Helical" evidence="7">
    <location>
        <begin position="730"/>
        <end position="753"/>
    </location>
</feature>
<keyword evidence="5" id="KW-0346">Stress response</keyword>
<dbReference type="InParanoid" id="A0A507B1L0"/>
<protein>
    <recommendedName>
        <fullName evidence="8">RWD domain-containing protein</fullName>
    </recommendedName>
</protein>
<accession>A0A507B1L0</accession>
<evidence type="ECO:0000256" key="6">
    <source>
        <dbReference type="SAM" id="MobiDB-lite"/>
    </source>
</evidence>
<dbReference type="SUPFAM" id="SSF54211">
    <property type="entry name" value="Ribosomal protein S5 domain 2-like"/>
    <property type="match status" value="1"/>
</dbReference>
<dbReference type="Pfam" id="PF05773">
    <property type="entry name" value="RWD"/>
    <property type="match status" value="1"/>
</dbReference>
<gene>
    <name evidence="9" type="ORF">E0L32_008659</name>
</gene>
<feature type="transmembrane region" description="Helical" evidence="7">
    <location>
        <begin position="143"/>
        <end position="161"/>
    </location>
</feature>
<dbReference type="GO" id="GO:0006417">
    <property type="term" value="P:regulation of translation"/>
    <property type="evidence" value="ECO:0007669"/>
    <property type="project" value="UniProtKB-KW"/>
</dbReference>
<evidence type="ECO:0000256" key="5">
    <source>
        <dbReference type="ARBA" id="ARBA00023016"/>
    </source>
</evidence>
<dbReference type="GO" id="GO:0005737">
    <property type="term" value="C:cytoplasm"/>
    <property type="evidence" value="ECO:0007669"/>
    <property type="project" value="UniProtKB-SubCell"/>
</dbReference>
<dbReference type="CDD" id="cd23822">
    <property type="entry name" value="RWD_ScYIH1-like"/>
    <property type="match status" value="1"/>
</dbReference>
<dbReference type="PROSITE" id="PS51257">
    <property type="entry name" value="PROKAR_LIPOPROTEIN"/>
    <property type="match status" value="1"/>
</dbReference>
<evidence type="ECO:0000313" key="9">
    <source>
        <dbReference type="EMBL" id="TPX10440.1"/>
    </source>
</evidence>
<feature type="transmembrane region" description="Helical" evidence="7">
    <location>
        <begin position="33"/>
        <end position="53"/>
    </location>
</feature>
<evidence type="ECO:0000259" key="8">
    <source>
        <dbReference type="PROSITE" id="PS50908"/>
    </source>
</evidence>
<dbReference type="PANTHER" id="PTHR37544:SF3">
    <property type="entry name" value="SPRAY"/>
    <property type="match status" value="1"/>
</dbReference>
<dbReference type="Gene3D" id="3.30.230.30">
    <property type="entry name" value="Impact, N-terminal domain"/>
    <property type="match status" value="1"/>
</dbReference>
<evidence type="ECO:0000256" key="7">
    <source>
        <dbReference type="SAM" id="Phobius"/>
    </source>
</evidence>
<organism evidence="9 10">
    <name type="scientific">Thyridium curvatum</name>
    <dbReference type="NCBI Taxonomy" id="1093900"/>
    <lineage>
        <taxon>Eukaryota</taxon>
        <taxon>Fungi</taxon>
        <taxon>Dikarya</taxon>
        <taxon>Ascomycota</taxon>
        <taxon>Pezizomycotina</taxon>
        <taxon>Sordariomycetes</taxon>
        <taxon>Sordariomycetidae</taxon>
        <taxon>Thyridiales</taxon>
        <taxon>Thyridiaceae</taxon>
        <taxon>Thyridium</taxon>
    </lineage>
</organism>
<comment type="caution">
    <text evidence="9">The sequence shown here is derived from an EMBL/GenBank/DDBJ whole genome shotgun (WGS) entry which is preliminary data.</text>
</comment>
<dbReference type="SUPFAM" id="SSF54495">
    <property type="entry name" value="UBC-like"/>
    <property type="match status" value="1"/>
</dbReference>